<accession>A0A8H8QHK3</accession>
<name>A0A8H8QHK3_9BASI</name>
<reference evidence="11" key="1">
    <citation type="submission" date="2018-08" db="EMBL/GenBank/DDBJ databases">
        <authorList>
            <person name="Guldener U."/>
        </authorList>
    </citation>
    <scope>NUCLEOTIDE SEQUENCE</scope>
    <source>
        <strain evidence="11">UB2</strain>
    </source>
</reference>
<keyword evidence="2" id="KW-0547">Nucleotide-binding</keyword>
<dbReference type="InterPro" id="IPR027417">
    <property type="entry name" value="P-loop_NTPase"/>
</dbReference>
<feature type="domain" description="DNA2/NAM7 helicase helicase" evidence="9">
    <location>
        <begin position="965"/>
        <end position="1234"/>
    </location>
</feature>
<dbReference type="GO" id="GO:0005524">
    <property type="term" value="F:ATP binding"/>
    <property type="evidence" value="ECO:0007669"/>
    <property type="project" value="UniProtKB-KW"/>
</dbReference>
<feature type="compositionally biased region" description="Polar residues" evidence="8">
    <location>
        <begin position="536"/>
        <end position="561"/>
    </location>
</feature>
<dbReference type="InterPro" id="IPR041677">
    <property type="entry name" value="DNA2/NAM7_AAA_11"/>
</dbReference>
<evidence type="ECO:0000256" key="5">
    <source>
        <dbReference type="ARBA" id="ARBA00022806"/>
    </source>
</evidence>
<dbReference type="InterPro" id="IPR041679">
    <property type="entry name" value="DNA2/NAM7-like_C"/>
</dbReference>
<keyword evidence="5" id="KW-0347">Helicase</keyword>
<evidence type="ECO:0000259" key="9">
    <source>
        <dbReference type="Pfam" id="PF13086"/>
    </source>
</evidence>
<protein>
    <submittedName>
        <fullName evidence="11">Related to regulator of nonsense transcripts 1</fullName>
    </submittedName>
</protein>
<evidence type="ECO:0000313" key="11">
    <source>
        <dbReference type="EMBL" id="SYW75473.1"/>
    </source>
</evidence>
<dbReference type="PANTHER" id="PTHR10887:SF495">
    <property type="entry name" value="HELICASE SENATAXIN ISOFORM X1-RELATED"/>
    <property type="match status" value="1"/>
</dbReference>
<sequence>MSPDSVSSQNREHEALAAVLEHLVSSGPVHETDDKLHQGTSDHTAITPGPISVQKHTHWWGRFFPGSLESTLDRLFASYHMGNYVAIRGQPGQKIFESMPIYVRIGMHLLFYKSKEQSFLRYKSVEDLLKAVSIRQGKVYDDESNPQAVLEHIQSFISTYSIDLDELLQPDPSLYPSFNSFFFRKLKPGARPIAEPDNAAVVSSCADCRLTVFNDVAESTQYWIKGQGFTLNRLVGDTNLADRCFPPGSSLAILRLAPADYHRYHHPVGPVVCGPTKHVPGEYFTVNPQAVNAGFDVFSQNRRDVVVLNWSPKGDGGPAVPVAFVAIGAMLVGSIGWTNANQGTSAKRGEELGWFAYGGSTVICVFPPEAKVKWDQDLLDNSLAGLETMKLLNEKEAEVRLSLSTEPGTGVTTLINSINSISNLIATFYHLNIHYSTNSPINRIYRRTRGRSFAKLIAEQADLFALPPFDTITASRFGLASHKLARHAVTSAPRATELVQGQAQPPREERACIAGPSRLPSASGSNRSTQVRHARSSAYSGSRTLDANKNPLTDNGDTDTPYTTKTSSRRSYSSTLTRRKTFARSSQAPSLMDADKGTQPQWWNRTQITSGKGKQADSSMEALDRHIAATQWPFGPSRPEDLYRDAFVAHPDRFDWRRRCCDASKKTILSGSSSSPLQRRRATVSMVTGTESKVAAKARRLAERKMDDRSLRISREQARQLLHRNAEREPLRQAAKVYRNNWTELLDHERTQELSAIAERRKAPIDKLIEEGIAIDGLQGYWQDDSRRHFGKKVAVFKLDAAEPLPRTLFRAGDKVTIMPSAVASSSAKNATPPLLEDDYVIKAEVVERQRNFIRLKFDENDEDIDLVSCPSWRLDYGLNDLTFERIKIALEALEHDVEFIETHYGSRFQYILSGTRLSDVILGIEPPADRVTRGAFWEDARVQSWYDRFSCRDPVIIDGDPLPELNRSQTQAVAMMLRERVSLIQGPPGTGKTRTIVTAIKLLKQDFQVPHPIMLAAHTNVAVDNLADGCIKAGLRVVRIGPSARARAGIDQYTLDAYFLRHPAKARLDRIKRRLDTLDRFKSDYEMGRMSGSASSKVGNGLYESVSADGEAVAQSWKDVMAERKEERDATQSQAGTASVEYEAVKKQLNRLKATYFFLRASIRGEILNRADVVCGSAIAAGSPELDMIDLPVVFFDEASMATEPVSLVPLMKGCRHLSIIGDHKQLPPVVTSFEAKQGGLSRSLFERLIESGQNIPSMILNVQFRMHPSLAEFPNKAFYDGALQNGKGTEQIAPVESSYWRTRTAGQKKSQDAQRLCFIDHQGRESKADNSTSLYNTSEARIVVDVVVDLLRRNPQLTGDDIGIVTPYAGQQILLEKMLQNERSDARKKASSAIGARSSQLGFIDIHTVDGFEGREKKVILFSTVRTNAVGYVGFLADGRRLNVALTRAQSAMFIIGNIDTFKKAQLSEAAYSRVESPNLEALRNYAAYLEQRDAVFSHSKGSLRLLEKVEKEEVVESDAADGGETDPDAADWQHMVAERDTA</sequence>
<dbReference type="CDD" id="cd18808">
    <property type="entry name" value="SF1_C_Upf1"/>
    <property type="match status" value="1"/>
</dbReference>
<keyword evidence="6" id="KW-0067">ATP-binding</keyword>
<feature type="compositionally biased region" description="Polar residues" evidence="8">
    <location>
        <begin position="520"/>
        <end position="529"/>
    </location>
</feature>
<comment type="caution">
    <text evidence="11">The sequence shown here is derived from an EMBL/GenBank/DDBJ whole genome shotgun (WGS) entry which is preliminary data.</text>
</comment>
<keyword evidence="12" id="KW-1185">Reference proteome</keyword>
<evidence type="ECO:0000256" key="7">
    <source>
        <dbReference type="ARBA" id="ARBA00023239"/>
    </source>
</evidence>
<dbReference type="SUPFAM" id="SSF52540">
    <property type="entry name" value="P-loop containing nucleoside triphosphate hydrolases"/>
    <property type="match status" value="1"/>
</dbReference>
<dbReference type="Pfam" id="PF02666">
    <property type="entry name" value="PS_Dcarbxylase"/>
    <property type="match status" value="1"/>
</dbReference>
<feature type="compositionally biased region" description="Polar residues" evidence="8">
    <location>
        <begin position="598"/>
        <end position="614"/>
    </location>
</feature>
<evidence type="ECO:0000256" key="8">
    <source>
        <dbReference type="SAM" id="MobiDB-lite"/>
    </source>
</evidence>
<feature type="domain" description="DNA2/NAM7 helicase-like C-terminal" evidence="10">
    <location>
        <begin position="1242"/>
        <end position="1461"/>
    </location>
</feature>
<evidence type="ECO:0000256" key="6">
    <source>
        <dbReference type="ARBA" id="ARBA00022840"/>
    </source>
</evidence>
<feature type="region of interest" description="Disordered" evidence="8">
    <location>
        <begin position="1517"/>
        <end position="1545"/>
    </location>
</feature>
<evidence type="ECO:0000259" key="10">
    <source>
        <dbReference type="Pfam" id="PF13087"/>
    </source>
</evidence>
<dbReference type="InterPro" id="IPR047187">
    <property type="entry name" value="SF1_C_Upf1"/>
</dbReference>
<dbReference type="Pfam" id="PF13086">
    <property type="entry name" value="AAA_11"/>
    <property type="match status" value="1"/>
</dbReference>
<feature type="region of interest" description="Disordered" evidence="8">
    <location>
        <begin position="514"/>
        <end position="614"/>
    </location>
</feature>
<proteinExistence type="inferred from homology"/>
<evidence type="ECO:0000256" key="3">
    <source>
        <dbReference type="ARBA" id="ARBA00022793"/>
    </source>
</evidence>
<dbReference type="Gene3D" id="3.40.50.300">
    <property type="entry name" value="P-loop containing nucleotide triphosphate hydrolases"/>
    <property type="match status" value="2"/>
</dbReference>
<feature type="compositionally biased region" description="Low complexity" evidence="8">
    <location>
        <begin position="562"/>
        <end position="576"/>
    </location>
</feature>
<keyword evidence="3" id="KW-0210">Decarboxylase</keyword>
<feature type="compositionally biased region" description="Acidic residues" evidence="8">
    <location>
        <begin position="1518"/>
        <end position="1532"/>
    </location>
</feature>
<gene>
    <name evidence="11" type="ORF">UBRO2_00707</name>
</gene>
<evidence type="ECO:0000256" key="1">
    <source>
        <dbReference type="ARBA" id="ARBA00007913"/>
    </source>
</evidence>
<dbReference type="GO" id="GO:0004609">
    <property type="term" value="F:phosphatidylserine decarboxylase activity"/>
    <property type="evidence" value="ECO:0007669"/>
    <property type="project" value="InterPro"/>
</dbReference>
<comment type="similarity">
    <text evidence="1">Belongs to the DNA2/NAM7 helicase family.</text>
</comment>
<dbReference type="FunFam" id="3.40.50.300:FF:000326">
    <property type="entry name" value="P-loop containing nucleoside triphosphate hydrolase"/>
    <property type="match status" value="1"/>
</dbReference>
<dbReference type="PANTHER" id="PTHR10887">
    <property type="entry name" value="DNA2/NAM7 HELICASE FAMILY"/>
    <property type="match status" value="1"/>
</dbReference>
<dbReference type="InterPro" id="IPR045055">
    <property type="entry name" value="DNA2/NAM7-like"/>
</dbReference>
<keyword evidence="7" id="KW-0456">Lyase</keyword>
<evidence type="ECO:0000256" key="4">
    <source>
        <dbReference type="ARBA" id="ARBA00022801"/>
    </source>
</evidence>
<organism evidence="11 12">
    <name type="scientific">Ustilago bromivora</name>
    <dbReference type="NCBI Taxonomy" id="307758"/>
    <lineage>
        <taxon>Eukaryota</taxon>
        <taxon>Fungi</taxon>
        <taxon>Dikarya</taxon>
        <taxon>Basidiomycota</taxon>
        <taxon>Ustilaginomycotina</taxon>
        <taxon>Ustilaginomycetes</taxon>
        <taxon>Ustilaginales</taxon>
        <taxon>Ustilaginaceae</taxon>
        <taxon>Ustilago</taxon>
    </lineage>
</organism>
<dbReference type="EMBL" id="ULHB01000007">
    <property type="protein sequence ID" value="SYW75473.1"/>
    <property type="molecule type" value="Genomic_DNA"/>
</dbReference>
<dbReference type="Pfam" id="PF13087">
    <property type="entry name" value="AAA_12"/>
    <property type="match status" value="1"/>
</dbReference>
<evidence type="ECO:0000313" key="12">
    <source>
        <dbReference type="Proteomes" id="UP000658997"/>
    </source>
</evidence>
<dbReference type="InterPro" id="IPR003817">
    <property type="entry name" value="PS_Dcarbxylase"/>
</dbReference>
<dbReference type="GO" id="GO:0005694">
    <property type="term" value="C:chromosome"/>
    <property type="evidence" value="ECO:0007669"/>
    <property type="project" value="UniProtKB-ARBA"/>
</dbReference>
<dbReference type="GO" id="GO:0016787">
    <property type="term" value="F:hydrolase activity"/>
    <property type="evidence" value="ECO:0007669"/>
    <property type="project" value="UniProtKB-KW"/>
</dbReference>
<keyword evidence="4" id="KW-0378">Hydrolase</keyword>
<evidence type="ECO:0000256" key="2">
    <source>
        <dbReference type="ARBA" id="ARBA00022741"/>
    </source>
</evidence>
<dbReference type="GO" id="GO:0008654">
    <property type="term" value="P:phospholipid biosynthetic process"/>
    <property type="evidence" value="ECO:0007669"/>
    <property type="project" value="InterPro"/>
</dbReference>
<dbReference type="GO" id="GO:0004386">
    <property type="term" value="F:helicase activity"/>
    <property type="evidence" value="ECO:0007669"/>
    <property type="project" value="UniProtKB-KW"/>
</dbReference>
<dbReference type="Proteomes" id="UP000658997">
    <property type="component" value="Unassembled WGS sequence"/>
</dbReference>